<evidence type="ECO:0000313" key="2">
    <source>
        <dbReference type="EMBL" id="GCC51617.1"/>
    </source>
</evidence>
<dbReference type="RefSeq" id="WP_127122273.1">
    <property type="nucleotide sequence ID" value="NZ_BHXQ01000003.1"/>
</dbReference>
<keyword evidence="3" id="KW-1185">Reference proteome</keyword>
<evidence type="ECO:0000259" key="1">
    <source>
        <dbReference type="PROSITE" id="PS51186"/>
    </source>
</evidence>
<dbReference type="GO" id="GO:0016747">
    <property type="term" value="F:acyltransferase activity, transferring groups other than amino-acyl groups"/>
    <property type="evidence" value="ECO:0007669"/>
    <property type="project" value="InterPro"/>
</dbReference>
<dbReference type="OrthoDB" id="7205533at2"/>
<reference evidence="2 3" key="1">
    <citation type="submission" date="2018-11" db="EMBL/GenBank/DDBJ databases">
        <title>Chryseotalea sanarue gen. nov., sp., nov., a member of the family Cytophagaceae, isolated from a brackish lake in Hamamatsu Japan.</title>
        <authorList>
            <person name="Maejima Y."/>
            <person name="Iino T."/>
            <person name="Muraguchi Y."/>
            <person name="Fukuda K."/>
            <person name="Ohkuma M."/>
            <person name="Moriuchi R."/>
            <person name="Dohra H."/>
            <person name="Kimbara K."/>
            <person name="Shintani M."/>
        </authorList>
    </citation>
    <scope>NUCLEOTIDE SEQUENCE [LARGE SCALE GENOMIC DNA]</scope>
    <source>
        <strain evidence="2 3">Ys</strain>
    </source>
</reference>
<dbReference type="PANTHER" id="PTHR43617">
    <property type="entry name" value="L-AMINO ACID N-ACETYLTRANSFERASE"/>
    <property type="match status" value="1"/>
</dbReference>
<keyword evidence="2" id="KW-0808">Transferase</keyword>
<comment type="caution">
    <text evidence="2">The sequence shown here is derived from an EMBL/GenBank/DDBJ whole genome shotgun (WGS) entry which is preliminary data.</text>
</comment>
<dbReference type="CDD" id="cd04301">
    <property type="entry name" value="NAT_SF"/>
    <property type="match status" value="1"/>
</dbReference>
<dbReference type="InterPro" id="IPR000182">
    <property type="entry name" value="GNAT_dom"/>
</dbReference>
<organism evidence="2 3">
    <name type="scientific">Chryseotalea sanaruensis</name>
    <dbReference type="NCBI Taxonomy" id="2482724"/>
    <lineage>
        <taxon>Bacteria</taxon>
        <taxon>Pseudomonadati</taxon>
        <taxon>Bacteroidota</taxon>
        <taxon>Cytophagia</taxon>
        <taxon>Cytophagales</taxon>
        <taxon>Chryseotaleaceae</taxon>
        <taxon>Chryseotalea</taxon>
    </lineage>
</organism>
<dbReference type="Gene3D" id="3.40.630.30">
    <property type="match status" value="1"/>
</dbReference>
<evidence type="ECO:0000313" key="3">
    <source>
        <dbReference type="Proteomes" id="UP000288227"/>
    </source>
</evidence>
<dbReference type="Pfam" id="PF00583">
    <property type="entry name" value="Acetyltransf_1"/>
    <property type="match status" value="1"/>
</dbReference>
<dbReference type="InterPro" id="IPR050276">
    <property type="entry name" value="MshD_Acetyltransferase"/>
</dbReference>
<proteinExistence type="predicted"/>
<dbReference type="InterPro" id="IPR016181">
    <property type="entry name" value="Acyl_CoA_acyltransferase"/>
</dbReference>
<gene>
    <name evidence="2" type="ORF">SanaruYs_18440</name>
</gene>
<accession>A0A401U9Q9</accession>
<dbReference type="PANTHER" id="PTHR43617:SF33">
    <property type="entry name" value="SPORE COAT POLYSACCHARIDE BIOSYNTHESIS PROTEIN SPSD"/>
    <property type="match status" value="1"/>
</dbReference>
<dbReference type="EMBL" id="BHXQ01000003">
    <property type="protein sequence ID" value="GCC51617.1"/>
    <property type="molecule type" value="Genomic_DNA"/>
</dbReference>
<dbReference type="PROSITE" id="PS51186">
    <property type="entry name" value="GNAT"/>
    <property type="match status" value="1"/>
</dbReference>
<sequence length="183" mass="20817">MTLQNPLTLLASGINIRKAGANDAAKLAAIGKMTFAETFAHANTKEDMQQYVSKAFTEKQLLIELEEPGTIFLMAFERDRLAGYAKLRSSKNPSGLNSNKALELQRIYARQSYQGKKVGKQLMEYSLEMAKAMGFDTLWLGVWEYNPRAIAFYEKWGFEKFGEQSFTLGYDTQTDILMKKRIE</sequence>
<feature type="domain" description="N-acetyltransferase" evidence="1">
    <location>
        <begin position="14"/>
        <end position="183"/>
    </location>
</feature>
<dbReference type="AlphaFoldDB" id="A0A401U9Q9"/>
<name>A0A401U9Q9_9BACT</name>
<protein>
    <submittedName>
        <fullName evidence="2">N-acetyltransferase</fullName>
    </submittedName>
</protein>
<dbReference type="Proteomes" id="UP000288227">
    <property type="component" value="Unassembled WGS sequence"/>
</dbReference>
<dbReference type="SUPFAM" id="SSF55729">
    <property type="entry name" value="Acyl-CoA N-acyltransferases (Nat)"/>
    <property type="match status" value="1"/>
</dbReference>